<evidence type="ECO:0000256" key="3">
    <source>
        <dbReference type="ARBA" id="ARBA00022842"/>
    </source>
</evidence>
<reference evidence="5" key="1">
    <citation type="submission" date="2018-05" db="EMBL/GenBank/DDBJ databases">
        <authorList>
            <person name="Lanie J.A."/>
            <person name="Ng W.-L."/>
            <person name="Kazmierczak K.M."/>
            <person name="Andrzejewski T.M."/>
            <person name="Davidsen T.M."/>
            <person name="Wayne K.J."/>
            <person name="Tettelin H."/>
            <person name="Glass J.I."/>
            <person name="Rusch D."/>
            <person name="Podicherti R."/>
            <person name="Tsui H.-C.T."/>
            <person name="Winkler M.E."/>
        </authorList>
    </citation>
    <scope>NUCLEOTIDE SEQUENCE</scope>
</reference>
<evidence type="ECO:0000313" key="5">
    <source>
        <dbReference type="EMBL" id="SVA86462.1"/>
    </source>
</evidence>
<dbReference type="PROSITE" id="PS51462">
    <property type="entry name" value="NUDIX"/>
    <property type="match status" value="1"/>
</dbReference>
<accession>A0A381ZC80</accession>
<comment type="cofactor">
    <cofactor evidence="1">
        <name>Mg(2+)</name>
        <dbReference type="ChEBI" id="CHEBI:18420"/>
    </cofactor>
</comment>
<dbReference type="Pfam" id="PF00293">
    <property type="entry name" value="NUDIX"/>
    <property type="match status" value="1"/>
</dbReference>
<evidence type="ECO:0000259" key="4">
    <source>
        <dbReference type="PROSITE" id="PS51462"/>
    </source>
</evidence>
<keyword evidence="3" id="KW-0460">Magnesium</keyword>
<dbReference type="PANTHER" id="PTHR43222:SF2">
    <property type="entry name" value="NUDIX HYDROLASE 23, CHLOROPLASTIC"/>
    <property type="match status" value="1"/>
</dbReference>
<dbReference type="GO" id="GO:0016787">
    <property type="term" value="F:hydrolase activity"/>
    <property type="evidence" value="ECO:0007669"/>
    <property type="project" value="UniProtKB-KW"/>
</dbReference>
<dbReference type="InterPro" id="IPR020476">
    <property type="entry name" value="Nudix_hydrolase"/>
</dbReference>
<dbReference type="PROSITE" id="PS00893">
    <property type="entry name" value="NUDIX_BOX"/>
    <property type="match status" value="1"/>
</dbReference>
<protein>
    <recommendedName>
        <fullName evidence="4">Nudix hydrolase domain-containing protein</fullName>
    </recommendedName>
</protein>
<dbReference type="PRINTS" id="PR00502">
    <property type="entry name" value="NUDIXFAMILY"/>
</dbReference>
<proteinExistence type="predicted"/>
<sequence length="130" mass="14230">VIYLDPKVAAVTLVHSMGRVLLVRRAIQPHYGKWSLPSGYVDRGEAVESAAVREVWEETNLKIEITSLQGIYSGIGPVILAVYQASPAGGQPSVGSEVSEVGWFNINSLPDLPFPHDEKIIADFRTNMKI</sequence>
<feature type="non-terminal residue" evidence="5">
    <location>
        <position position="1"/>
    </location>
</feature>
<dbReference type="SUPFAM" id="SSF55811">
    <property type="entry name" value="Nudix"/>
    <property type="match status" value="1"/>
</dbReference>
<dbReference type="InterPro" id="IPR000086">
    <property type="entry name" value="NUDIX_hydrolase_dom"/>
</dbReference>
<dbReference type="InterPro" id="IPR015797">
    <property type="entry name" value="NUDIX_hydrolase-like_dom_sf"/>
</dbReference>
<evidence type="ECO:0000256" key="1">
    <source>
        <dbReference type="ARBA" id="ARBA00001946"/>
    </source>
</evidence>
<dbReference type="AlphaFoldDB" id="A0A381ZC80"/>
<name>A0A381ZC80_9ZZZZ</name>
<dbReference type="InterPro" id="IPR020084">
    <property type="entry name" value="NUDIX_hydrolase_CS"/>
</dbReference>
<dbReference type="PANTHER" id="PTHR43222">
    <property type="entry name" value="NUDIX HYDROLASE 23"/>
    <property type="match status" value="1"/>
</dbReference>
<feature type="domain" description="Nudix hydrolase" evidence="4">
    <location>
        <begin position="3"/>
        <end position="126"/>
    </location>
</feature>
<dbReference type="Gene3D" id="3.90.79.10">
    <property type="entry name" value="Nucleoside Triphosphate Pyrophosphohydrolase"/>
    <property type="match status" value="1"/>
</dbReference>
<evidence type="ECO:0000256" key="2">
    <source>
        <dbReference type="ARBA" id="ARBA00022801"/>
    </source>
</evidence>
<gene>
    <name evidence="5" type="ORF">METZ01_LOCUS139316</name>
</gene>
<dbReference type="EMBL" id="UINC01020636">
    <property type="protein sequence ID" value="SVA86462.1"/>
    <property type="molecule type" value="Genomic_DNA"/>
</dbReference>
<organism evidence="5">
    <name type="scientific">marine metagenome</name>
    <dbReference type="NCBI Taxonomy" id="408172"/>
    <lineage>
        <taxon>unclassified sequences</taxon>
        <taxon>metagenomes</taxon>
        <taxon>ecological metagenomes</taxon>
    </lineage>
</organism>
<keyword evidence="2" id="KW-0378">Hydrolase</keyword>